<evidence type="ECO:0000256" key="8">
    <source>
        <dbReference type="ARBA" id="ARBA00022741"/>
    </source>
</evidence>
<keyword evidence="5" id="KW-0963">Cytoplasm</keyword>
<dbReference type="HAMAP" id="MF_00419">
    <property type="entry name" value="PurL_1"/>
    <property type="match status" value="1"/>
</dbReference>
<evidence type="ECO:0000256" key="3">
    <source>
        <dbReference type="ARBA" id="ARBA00008608"/>
    </source>
</evidence>
<keyword evidence="8" id="KW-0547">Nucleotide-binding</keyword>
<keyword evidence="6" id="KW-0436">Ligase</keyword>
<keyword evidence="9" id="KW-0658">Purine biosynthesis</keyword>
<gene>
    <name evidence="22" type="ORF">CONCODRAFT_76749</name>
</gene>
<evidence type="ECO:0000256" key="12">
    <source>
        <dbReference type="ARBA" id="ARBA00022962"/>
    </source>
</evidence>
<dbReference type="Pfam" id="PF18076">
    <property type="entry name" value="FGAR-AT_N"/>
    <property type="match status" value="1"/>
</dbReference>
<dbReference type="Gene3D" id="3.40.50.880">
    <property type="match status" value="1"/>
</dbReference>
<dbReference type="Gene3D" id="3.30.1330.10">
    <property type="entry name" value="PurM-like, N-terminal domain"/>
    <property type="match status" value="2"/>
</dbReference>
<evidence type="ECO:0000256" key="9">
    <source>
        <dbReference type="ARBA" id="ARBA00022755"/>
    </source>
</evidence>
<dbReference type="PROSITE" id="PS51273">
    <property type="entry name" value="GATASE_TYPE_1"/>
    <property type="match status" value="1"/>
</dbReference>
<dbReference type="GO" id="GO:0005524">
    <property type="term" value="F:ATP binding"/>
    <property type="evidence" value="ECO:0007669"/>
    <property type="project" value="UniProtKB-KW"/>
</dbReference>
<dbReference type="GO" id="GO:0046872">
    <property type="term" value="F:metal ion binding"/>
    <property type="evidence" value="ECO:0007669"/>
    <property type="project" value="UniProtKB-KW"/>
</dbReference>
<keyword evidence="12" id="KW-0315">Glutamine amidotransferase</keyword>
<dbReference type="FunFam" id="3.30.1330.10:FF:000005">
    <property type="entry name" value="Phosphoribosylformylglycinamidine synthase"/>
    <property type="match status" value="1"/>
</dbReference>
<comment type="similarity">
    <text evidence="3">In the N-terminal section; belongs to the FGAMS family.</text>
</comment>
<comment type="pathway">
    <text evidence="2">Purine metabolism; IMP biosynthesis via de novo pathway; 5-amino-1-(5-phospho-D-ribosyl)imidazole from N(2)-formyl-N(1)-(5-phospho-D-ribosyl)glycinamide: step 1/2.</text>
</comment>
<evidence type="ECO:0000256" key="2">
    <source>
        <dbReference type="ARBA" id="ARBA00004920"/>
    </source>
</evidence>
<evidence type="ECO:0000256" key="1">
    <source>
        <dbReference type="ARBA" id="ARBA00004496"/>
    </source>
</evidence>
<dbReference type="FunFam" id="3.30.1330.10:FF:000002">
    <property type="entry name" value="Phosphoribosylformylglycinamidine synthase"/>
    <property type="match status" value="1"/>
</dbReference>
<evidence type="ECO:0000256" key="7">
    <source>
        <dbReference type="ARBA" id="ARBA00022723"/>
    </source>
</evidence>
<dbReference type="PANTHER" id="PTHR10099:SF1">
    <property type="entry name" value="PHOSPHORIBOSYLFORMYLGLYCINAMIDINE SYNTHASE"/>
    <property type="match status" value="1"/>
</dbReference>
<dbReference type="InterPro" id="IPR040707">
    <property type="entry name" value="FGAR-AT_N"/>
</dbReference>
<sequence>MLTLKGNSALSQFRIQSLLNQVQARNQTITSVGAYHVHFVHKNENSDLNEENLTILKTLLNYGDGSENIEYSQILGNKLDKGVAGSYFEDSNGQLVQLFWVLPRPGSISPWSSKATNILNVCGLDSAIQRVERGIVYFITCPSGSPALSADEFEAQYGDLVYDRMTQVVQSDIPNEDFVFKSGDARPLIYVDILNPNVDPKQALSKANKEFGLALATDEIDYLIDAFVGSSNPDQKLNPLRRNPTDVELMMFAQVNSEHCRHKIFRADWTVDGEAKPHSLFNMIRNTYKLNSDNILSAYSDNAAVLGGHPVKNFLPSPIAPHHYTEAEEAKDLHFLIKVETHNHPTAVSPFPGAATGSGGEIRDEGAVGSGSKPKTGLTGYTVSNLRIPGFEQPWEVSDYGKPANIASPLQIMIEAPLGGAAFNNEFGRPNTTGYFRTYCQPIPGTDEVRGYHKPIMIAGGLGSVQPGHVLKNHISPGAKLIVLGGPCMLIGLGGGAASSMNSGSGNADLDFASVQRENPEMQRRCQEVINSCTTLGLNNPIQSIHDVGAGGLSNALPEIVHDSDRGALIDLRSIPCDDPTLSPMEIWCNESQERYVLAIRPESLELFESFCKRERCPYAVVGQAIEEQTLKVVDTKNNSACIDLPMDILFGKPPKMSREDETRSLPLNKIDSTLSTYYPNSSLNFQEKLADLTNRVLHLPSVGSKSFLITIGDRSVTGLITRDQMVGPWQVPVADVSVTSTAFFTKTGEAMAMGERTPLALISPAASARMAVAESVTNLAAASIERIDQIRLSANWMCAANHPGEGAALYEAVQAIGMELCPALGITIPVGKDSMSMKTTWNENGDQKSVTSPTSLIITAYAPVDDVSATFTPQLRTDHHSARGTASALLFIDLAQGNQRLGGSALAQVYQELGNEAPDVEDASILASFFKGIQAARKVPSSSGDYPSSILAYHDRSDGGLFATLVEMAFAGRVGLSIDLDEIASDAEGGVIAALFNEELGAVIQVEHDDVDRVMQIFQANGFSQDYIYNIGKVNIQEFGAEKEQITFNYNRSPVLSSTRAQLQAWWAETSYQIQKLRDNPEGAKQEFEAIQDINNPGMIYNLPFNPSEDISLPAGRPKVAILREQGVNGYMEMAYSFHRAGFQPVDVHMSDLASGKVDLKEFKGLAACGGFSYGDVLGSAAGWAHSSLVSPTIRAQLNHFFNERDDTFAFGACNGCQFLSTLKELVPGCENWPLFRTNESERYEARTIMVEIPAAQEGKETNIFFKGMEGAKLPIVVAHGEGKATFSSEAEAEAFKAQGLTAVQYIDNYGNPTQQYPFNPNGSAQSIAGIQSPNGRVMIMMPHPERVTRAQGNSWYPDYKKNPVYGAIDSPWMRMFINARRWVGDV</sequence>
<evidence type="ECO:0000256" key="4">
    <source>
        <dbReference type="ARBA" id="ARBA00012747"/>
    </source>
</evidence>
<keyword evidence="11" id="KW-0460">Magnesium</keyword>
<evidence type="ECO:0000259" key="18">
    <source>
        <dbReference type="Pfam" id="PF02769"/>
    </source>
</evidence>
<proteinExistence type="inferred from homology"/>
<dbReference type="SUPFAM" id="SSF55326">
    <property type="entry name" value="PurM N-terminal domain-like"/>
    <property type="match status" value="2"/>
</dbReference>
<dbReference type="InterPro" id="IPR036676">
    <property type="entry name" value="PurM-like_C_sf"/>
</dbReference>
<evidence type="ECO:0000313" key="23">
    <source>
        <dbReference type="Proteomes" id="UP000070444"/>
    </source>
</evidence>
<dbReference type="Proteomes" id="UP000070444">
    <property type="component" value="Unassembled WGS sequence"/>
</dbReference>
<dbReference type="SUPFAM" id="SSF56042">
    <property type="entry name" value="PurM C-terminal domain-like"/>
    <property type="match status" value="2"/>
</dbReference>
<dbReference type="OrthoDB" id="6666987at2759"/>
<evidence type="ECO:0000259" key="21">
    <source>
        <dbReference type="Pfam" id="PF22689"/>
    </source>
</evidence>
<dbReference type="NCBIfam" id="NF003672">
    <property type="entry name" value="PRK05297.1"/>
    <property type="match status" value="1"/>
</dbReference>
<keyword evidence="10" id="KW-0067">ATP-binding</keyword>
<dbReference type="SUPFAM" id="SSF82697">
    <property type="entry name" value="PurS-like"/>
    <property type="match status" value="1"/>
</dbReference>
<dbReference type="OMA" id="LSANWMW"/>
<evidence type="ECO:0000259" key="20">
    <source>
        <dbReference type="Pfam" id="PF18076"/>
    </source>
</evidence>
<dbReference type="NCBIfam" id="TIGR01735">
    <property type="entry name" value="FGAM_synt"/>
    <property type="match status" value="1"/>
</dbReference>
<dbReference type="STRING" id="796925.A0A137PI52"/>
<dbReference type="Gene3D" id="1.10.8.750">
    <property type="entry name" value="Phosphoribosylformylglycinamidine synthase, linker domain"/>
    <property type="match status" value="1"/>
</dbReference>
<dbReference type="SUPFAM" id="SSF109736">
    <property type="entry name" value="FGAM synthase PurL, linker domain"/>
    <property type="match status" value="1"/>
</dbReference>
<dbReference type="InterPro" id="IPR010073">
    <property type="entry name" value="PurL_large"/>
</dbReference>
<dbReference type="Pfam" id="PF22689">
    <property type="entry name" value="FGAR-AT_PurM_N-like"/>
    <property type="match status" value="1"/>
</dbReference>
<dbReference type="Gene3D" id="3.90.650.10">
    <property type="entry name" value="PurM-like C-terminal domain"/>
    <property type="match status" value="2"/>
</dbReference>
<comment type="subcellular location">
    <subcellularLocation>
        <location evidence="1">Cytoplasm</location>
    </subcellularLocation>
</comment>
<dbReference type="InterPro" id="IPR036921">
    <property type="entry name" value="PurM-like_N_sf"/>
</dbReference>
<evidence type="ECO:0000256" key="11">
    <source>
        <dbReference type="ARBA" id="ARBA00022842"/>
    </source>
</evidence>
<dbReference type="GO" id="GO:0004642">
    <property type="term" value="F:phosphoribosylformylglycinamidine synthase activity"/>
    <property type="evidence" value="ECO:0007669"/>
    <property type="project" value="UniProtKB-EC"/>
</dbReference>
<evidence type="ECO:0000256" key="10">
    <source>
        <dbReference type="ARBA" id="ARBA00022840"/>
    </source>
</evidence>
<evidence type="ECO:0000256" key="13">
    <source>
        <dbReference type="ARBA" id="ARBA00029823"/>
    </source>
</evidence>
<keyword evidence="7" id="KW-0479">Metal-binding</keyword>
<dbReference type="CDD" id="cd02203">
    <property type="entry name" value="PurL_repeat1"/>
    <property type="match status" value="1"/>
</dbReference>
<feature type="domain" description="Phosphoribosylformylglycinamidine synthase N-terminal" evidence="20">
    <location>
        <begin position="36"/>
        <end position="180"/>
    </location>
</feature>
<evidence type="ECO:0000256" key="17">
    <source>
        <dbReference type="ARBA" id="ARBA00071729"/>
    </source>
</evidence>
<accession>A0A137PI52</accession>
<feature type="domain" description="FGAR-AT PurM N-terminal-like" evidence="21">
    <location>
        <begin position="705"/>
        <end position="864"/>
    </location>
</feature>
<evidence type="ECO:0000256" key="14">
    <source>
        <dbReference type="ARBA" id="ARBA00032632"/>
    </source>
</evidence>
<comment type="function">
    <text evidence="16">Phosphoribosylformylglycinamidine synthase involved in the purines biosynthetic pathway. Catalyzes the ATP-dependent conversion of formylglycinamide ribonucleotide (FGAR) and glutamine to yield formylglycinamidine ribonucleotide (FGAM) and glutamate.</text>
</comment>
<dbReference type="InterPro" id="IPR029062">
    <property type="entry name" value="Class_I_gatase-like"/>
</dbReference>
<keyword evidence="23" id="KW-1185">Reference proteome</keyword>
<dbReference type="Pfam" id="PF13507">
    <property type="entry name" value="GATase_5"/>
    <property type="match status" value="1"/>
</dbReference>
<feature type="domain" description="PurM-like C-terminal" evidence="18">
    <location>
        <begin position="477"/>
        <end position="634"/>
    </location>
</feature>
<evidence type="ECO:0000256" key="16">
    <source>
        <dbReference type="ARBA" id="ARBA00057317"/>
    </source>
</evidence>
<evidence type="ECO:0000259" key="19">
    <source>
        <dbReference type="Pfam" id="PF18072"/>
    </source>
</evidence>
<dbReference type="CDD" id="cd01740">
    <property type="entry name" value="GATase1_FGAR_AT"/>
    <property type="match status" value="1"/>
</dbReference>
<dbReference type="PANTHER" id="PTHR10099">
    <property type="entry name" value="PHOSPHORIBOSYLFORMYLGLYCINAMIDINE SYNTHASE"/>
    <property type="match status" value="1"/>
</dbReference>
<dbReference type="InterPro" id="IPR041609">
    <property type="entry name" value="PurL_linker"/>
</dbReference>
<evidence type="ECO:0000256" key="6">
    <source>
        <dbReference type="ARBA" id="ARBA00022598"/>
    </source>
</evidence>
<dbReference type="UniPathway" id="UPA00074">
    <property type="reaction ID" value="UER00128"/>
</dbReference>
<protein>
    <recommendedName>
        <fullName evidence="17">Phosphoribosylformylglycinamidine synthase</fullName>
        <ecNumber evidence="4">6.3.5.3</ecNumber>
    </recommendedName>
    <alternativeName>
        <fullName evidence="14">Formylglycinamide ribonucleotide amidotransferase</fullName>
    </alternativeName>
    <alternativeName>
        <fullName evidence="13">Formylglycinamide ribotide amidotransferase</fullName>
    </alternativeName>
</protein>
<dbReference type="EMBL" id="KQ964421">
    <property type="protein sequence ID" value="KXN74678.1"/>
    <property type="molecule type" value="Genomic_DNA"/>
</dbReference>
<organism evidence="22 23">
    <name type="scientific">Conidiobolus coronatus (strain ATCC 28846 / CBS 209.66 / NRRL 28638)</name>
    <name type="common">Delacroixia coronata</name>
    <dbReference type="NCBI Taxonomy" id="796925"/>
    <lineage>
        <taxon>Eukaryota</taxon>
        <taxon>Fungi</taxon>
        <taxon>Fungi incertae sedis</taxon>
        <taxon>Zoopagomycota</taxon>
        <taxon>Entomophthoromycotina</taxon>
        <taxon>Entomophthoromycetes</taxon>
        <taxon>Entomophthorales</taxon>
        <taxon>Ancylistaceae</taxon>
        <taxon>Conidiobolus</taxon>
    </lineage>
</organism>
<dbReference type="EC" id="6.3.5.3" evidence="4"/>
<dbReference type="InterPro" id="IPR036604">
    <property type="entry name" value="PurS-like_sf"/>
</dbReference>
<dbReference type="GO" id="GO:0005737">
    <property type="term" value="C:cytoplasm"/>
    <property type="evidence" value="ECO:0007669"/>
    <property type="project" value="UniProtKB-SubCell"/>
</dbReference>
<dbReference type="InterPro" id="IPR055181">
    <property type="entry name" value="FGAR-AT_PurM_N-like"/>
</dbReference>
<dbReference type="SUPFAM" id="SSF52317">
    <property type="entry name" value="Class I glutamine amidotransferase-like"/>
    <property type="match status" value="1"/>
</dbReference>
<dbReference type="SMART" id="SM01211">
    <property type="entry name" value="GATase_5"/>
    <property type="match status" value="1"/>
</dbReference>
<dbReference type="Pfam" id="PF18072">
    <property type="entry name" value="FGAR-AT_linker"/>
    <property type="match status" value="1"/>
</dbReference>
<reference evidence="22 23" key="1">
    <citation type="journal article" date="2015" name="Genome Biol. Evol.">
        <title>Phylogenomic analyses indicate that early fungi evolved digesting cell walls of algal ancestors of land plants.</title>
        <authorList>
            <person name="Chang Y."/>
            <person name="Wang S."/>
            <person name="Sekimoto S."/>
            <person name="Aerts A.L."/>
            <person name="Choi C."/>
            <person name="Clum A."/>
            <person name="LaButti K.M."/>
            <person name="Lindquist E.A."/>
            <person name="Yee Ngan C."/>
            <person name="Ohm R.A."/>
            <person name="Salamov A.A."/>
            <person name="Grigoriev I.V."/>
            <person name="Spatafora J.W."/>
            <person name="Berbee M.L."/>
        </authorList>
    </citation>
    <scope>NUCLEOTIDE SEQUENCE [LARGE SCALE GENOMIC DNA]</scope>
    <source>
        <strain evidence="22 23">NRRL 28638</strain>
    </source>
</reference>
<dbReference type="GO" id="GO:0006189">
    <property type="term" value="P:'de novo' IMP biosynthetic process"/>
    <property type="evidence" value="ECO:0007669"/>
    <property type="project" value="UniProtKB-UniPathway"/>
</dbReference>
<dbReference type="Pfam" id="PF02769">
    <property type="entry name" value="AIRS_C"/>
    <property type="match status" value="2"/>
</dbReference>
<evidence type="ECO:0000313" key="22">
    <source>
        <dbReference type="EMBL" id="KXN74678.1"/>
    </source>
</evidence>
<dbReference type="FunFam" id="3.40.50.880:FF:000008">
    <property type="entry name" value="Phosphoribosylformylglycinamidine synthase"/>
    <property type="match status" value="1"/>
</dbReference>
<dbReference type="CDD" id="cd02204">
    <property type="entry name" value="PurL_repeat2"/>
    <property type="match status" value="1"/>
</dbReference>
<evidence type="ECO:0000256" key="15">
    <source>
        <dbReference type="ARBA" id="ARBA00052585"/>
    </source>
</evidence>
<evidence type="ECO:0000256" key="5">
    <source>
        <dbReference type="ARBA" id="ARBA00022490"/>
    </source>
</evidence>
<feature type="domain" description="PurM-like C-terminal" evidence="18">
    <location>
        <begin position="901"/>
        <end position="1035"/>
    </location>
</feature>
<name>A0A137PI52_CONC2</name>
<dbReference type="InterPro" id="IPR010918">
    <property type="entry name" value="PurM-like_C_dom"/>
</dbReference>
<feature type="domain" description="Phosphoribosylformylglycinamidine synthase linker" evidence="19">
    <location>
        <begin position="204"/>
        <end position="263"/>
    </location>
</feature>
<dbReference type="FunFam" id="3.90.650.10:FF:000002">
    <property type="entry name" value="Phosphoribosylformylglycinamidine synthase"/>
    <property type="match status" value="1"/>
</dbReference>
<comment type="catalytic activity">
    <reaction evidence="15">
        <text>N(2)-formyl-N(1)-(5-phospho-beta-D-ribosyl)glycinamide + L-glutamine + ATP + H2O = 2-formamido-N(1)-(5-O-phospho-beta-D-ribosyl)acetamidine + L-glutamate + ADP + phosphate + H(+)</text>
        <dbReference type="Rhea" id="RHEA:17129"/>
        <dbReference type="ChEBI" id="CHEBI:15377"/>
        <dbReference type="ChEBI" id="CHEBI:15378"/>
        <dbReference type="ChEBI" id="CHEBI:29985"/>
        <dbReference type="ChEBI" id="CHEBI:30616"/>
        <dbReference type="ChEBI" id="CHEBI:43474"/>
        <dbReference type="ChEBI" id="CHEBI:58359"/>
        <dbReference type="ChEBI" id="CHEBI:147286"/>
        <dbReference type="ChEBI" id="CHEBI:147287"/>
        <dbReference type="ChEBI" id="CHEBI:456216"/>
        <dbReference type="EC" id="6.3.5.3"/>
    </reaction>
</comment>